<reference evidence="1 2" key="1">
    <citation type="journal article" date="2012" name="J. Bacteriol.">
        <title>Complete Genome Sequence of the Naphthalene-Degrading Pseudomonas putida Strain ND6.</title>
        <authorList>
            <person name="Li S."/>
            <person name="Zhao H."/>
            <person name="Li Y."/>
            <person name="Niu S."/>
            <person name="Cai B."/>
        </authorList>
    </citation>
    <scope>NUCLEOTIDE SEQUENCE [LARGE SCALE GENOMIC DNA]</scope>
    <source>
        <strain evidence="1 2">ND6</strain>
    </source>
</reference>
<dbReference type="KEGG" id="ppi:YSA_10763"/>
<name>I3V4D2_PSEPU</name>
<accession>I3V4D2</accession>
<evidence type="ECO:0000313" key="1">
    <source>
        <dbReference type="EMBL" id="AFK72603.1"/>
    </source>
</evidence>
<dbReference type="AlphaFoldDB" id="I3V4D2"/>
<evidence type="ECO:0000313" key="2">
    <source>
        <dbReference type="Proteomes" id="UP000005268"/>
    </source>
</evidence>
<gene>
    <name evidence="1" type="ORF">YSA_10763</name>
</gene>
<dbReference type="Proteomes" id="UP000005268">
    <property type="component" value="Chromosome"/>
</dbReference>
<protein>
    <submittedName>
        <fullName evidence="1">Uncharacterized protein</fullName>
    </submittedName>
</protein>
<organism evidence="1 2">
    <name type="scientific">Pseudomonas putida ND6</name>
    <dbReference type="NCBI Taxonomy" id="231023"/>
    <lineage>
        <taxon>Bacteria</taxon>
        <taxon>Pseudomonadati</taxon>
        <taxon>Pseudomonadota</taxon>
        <taxon>Gammaproteobacteria</taxon>
        <taxon>Pseudomonadales</taxon>
        <taxon>Pseudomonadaceae</taxon>
        <taxon>Pseudomonas</taxon>
    </lineage>
</organism>
<dbReference type="EMBL" id="CP003588">
    <property type="protein sequence ID" value="AFK72603.1"/>
    <property type="molecule type" value="Genomic_DNA"/>
</dbReference>
<proteinExistence type="predicted"/>
<dbReference type="HOGENOM" id="CLU_3156858_0_0_6"/>
<sequence length="48" mass="5532">MARCLTGFIPAPERFLYCMKFRPWLAINVALKLTNGHFHYANSLPACF</sequence>